<dbReference type="SMART" id="SM00028">
    <property type="entry name" value="TPR"/>
    <property type="match status" value="5"/>
</dbReference>
<dbReference type="PROSITE" id="PS50293">
    <property type="entry name" value="TPR_REGION"/>
    <property type="match status" value="1"/>
</dbReference>
<dbReference type="SUPFAM" id="SSF48452">
    <property type="entry name" value="TPR-like"/>
    <property type="match status" value="1"/>
</dbReference>
<proteinExistence type="predicted"/>
<dbReference type="Gene3D" id="1.25.40.10">
    <property type="entry name" value="Tetratricopeptide repeat domain"/>
    <property type="match status" value="2"/>
</dbReference>
<dbReference type="AlphaFoldDB" id="A0A1I6GII1"/>
<dbReference type="InterPro" id="IPR026634">
    <property type="entry name" value="TPST-like"/>
</dbReference>
<dbReference type="EMBL" id="FOYO01000001">
    <property type="protein sequence ID" value="SFR41980.1"/>
    <property type="molecule type" value="Genomic_DNA"/>
</dbReference>
<dbReference type="OrthoDB" id="9800698at2"/>
<dbReference type="PANTHER" id="PTHR12788">
    <property type="entry name" value="PROTEIN-TYROSINE SULFOTRANSFERASE 2"/>
    <property type="match status" value="1"/>
</dbReference>
<name>A0A1I6GII1_9RHOB</name>
<dbReference type="Proteomes" id="UP000199658">
    <property type="component" value="Unassembled WGS sequence"/>
</dbReference>
<dbReference type="InterPro" id="IPR027417">
    <property type="entry name" value="P-loop_NTPase"/>
</dbReference>
<dbReference type="STRING" id="670154.SAMN04488002_1530"/>
<evidence type="ECO:0000256" key="2">
    <source>
        <dbReference type="PROSITE-ProRule" id="PRU00339"/>
    </source>
</evidence>
<dbReference type="InterPro" id="IPR011990">
    <property type="entry name" value="TPR-like_helical_dom_sf"/>
</dbReference>
<keyword evidence="1" id="KW-0808">Transferase</keyword>
<organism evidence="3 4">
    <name type="scientific">Litoreibacter janthinus</name>
    <dbReference type="NCBI Taxonomy" id="670154"/>
    <lineage>
        <taxon>Bacteria</taxon>
        <taxon>Pseudomonadati</taxon>
        <taxon>Pseudomonadota</taxon>
        <taxon>Alphaproteobacteria</taxon>
        <taxon>Rhodobacterales</taxon>
        <taxon>Roseobacteraceae</taxon>
        <taxon>Litoreibacter</taxon>
    </lineage>
</organism>
<sequence>MTSRPSQDQLLAIVDSIQRGALNEALSRAQDLDHEFPDFPITQNLTGIILKEMGRLEDALVPLKAAVKQRPDYAEAQNNLGIVLSDLGRFKEAAKHYLAAIDQNPNYSEALNNLGCLMKDMDRNDDALTLLDRAIGLQPEYAEAICNKGDVLMHLGDRDAAAACFRQTIQIAPTYAAAHQNLTECQQYTKDTPHLAEMEGVLAQGGLDADSEMRLNFALGKAHDDFGDYDQAFKHFDAANRARGKAVSYDFEQDRKLFARLKGIFAESVPELSVPQATRRPIFVLGMPRSGTSLTEQILASHSKVYGAGELGLLNNVLHRTDALNRPMSEALLREVRTGYLGGLAEAGTEASVITDKLPLNFRWIGYILKALPEAKVIHCSRDARAVCWSIYRHSFVTPGNDYRYSQESIAQFYHLYQDLMAFWHERFPGRVLDMNYELLTENQERETRRLLEFSELGWEDQCLDFHRTKHSVQTASTGRVRQQIYPGSSESWRNYEAHLGPLLEGLGVRRSDQ</sequence>
<feature type="repeat" description="TPR" evidence="2">
    <location>
        <begin position="74"/>
        <end position="107"/>
    </location>
</feature>
<accession>A0A1I6GII1</accession>
<evidence type="ECO:0000313" key="4">
    <source>
        <dbReference type="Proteomes" id="UP000199658"/>
    </source>
</evidence>
<dbReference type="PANTHER" id="PTHR12788:SF10">
    <property type="entry name" value="PROTEIN-TYROSINE SULFOTRANSFERASE"/>
    <property type="match status" value="1"/>
</dbReference>
<reference evidence="4" key="1">
    <citation type="submission" date="2016-10" db="EMBL/GenBank/DDBJ databases">
        <authorList>
            <person name="Varghese N."/>
            <person name="Submissions S."/>
        </authorList>
    </citation>
    <scope>NUCLEOTIDE SEQUENCE [LARGE SCALE GENOMIC DNA]</scope>
    <source>
        <strain evidence="4">DSM 26921</strain>
    </source>
</reference>
<dbReference type="SUPFAM" id="SSF52540">
    <property type="entry name" value="P-loop containing nucleoside triphosphate hydrolases"/>
    <property type="match status" value="1"/>
</dbReference>
<protein>
    <submittedName>
        <fullName evidence="3">Tfp pilus assembly protein PilF</fullName>
    </submittedName>
</protein>
<dbReference type="RefSeq" id="WP_090214574.1">
    <property type="nucleotide sequence ID" value="NZ_FOYO01000001.1"/>
</dbReference>
<evidence type="ECO:0000313" key="3">
    <source>
        <dbReference type="EMBL" id="SFR41980.1"/>
    </source>
</evidence>
<evidence type="ECO:0000256" key="1">
    <source>
        <dbReference type="ARBA" id="ARBA00022679"/>
    </source>
</evidence>
<keyword evidence="2" id="KW-0802">TPR repeat</keyword>
<dbReference type="Pfam" id="PF13469">
    <property type="entry name" value="Sulfotransfer_3"/>
    <property type="match status" value="1"/>
</dbReference>
<dbReference type="Gene3D" id="3.40.50.300">
    <property type="entry name" value="P-loop containing nucleotide triphosphate hydrolases"/>
    <property type="match status" value="1"/>
</dbReference>
<feature type="repeat" description="TPR" evidence="2">
    <location>
        <begin position="108"/>
        <end position="141"/>
    </location>
</feature>
<dbReference type="PROSITE" id="PS50005">
    <property type="entry name" value="TPR"/>
    <property type="match status" value="3"/>
</dbReference>
<gene>
    <name evidence="3" type="ORF">SAMN04488002_1530</name>
</gene>
<dbReference type="Pfam" id="PF13432">
    <property type="entry name" value="TPR_16"/>
    <property type="match status" value="2"/>
</dbReference>
<feature type="repeat" description="TPR" evidence="2">
    <location>
        <begin position="142"/>
        <end position="175"/>
    </location>
</feature>
<dbReference type="InterPro" id="IPR019734">
    <property type="entry name" value="TPR_rpt"/>
</dbReference>
<dbReference type="GO" id="GO:0008476">
    <property type="term" value="F:protein-tyrosine sulfotransferase activity"/>
    <property type="evidence" value="ECO:0007669"/>
    <property type="project" value="InterPro"/>
</dbReference>
<keyword evidence="4" id="KW-1185">Reference proteome</keyword>